<evidence type="ECO:0008006" key="2">
    <source>
        <dbReference type="Google" id="ProtNLM"/>
    </source>
</evidence>
<sequence>MAPTHSHAFCNNRGGVGKTYMVFQAACEAARARPLKKVLVVDFSLYSDISALLMGGTAREKFNSPMKGLQVTVENTTEDNRVEGLIRDLEHAMDTDAAGGDSPVGGSIFGAFFTKKTTAPPSPATIDLTKYLIRPSDHNPAIPPNLYLVPGAGKISWKKTQGSEGEHNQPLWTRKGDQWYPVALKLRDALDALPSDFDAVMFDTDHLAACVLTKLALAVCKSMVLPLSFDDADFNRLFEDVTDNALLTDVMLPMNDAGYLRAKISRVVFSNVSSRENKPSVTECGIGSPFTPIKAVKNQMDVLAQQMLAACDHGDRYMQLFADADASTEPTSGNRSDMFVSTYFTAMKTTPEVAANMSKLRGQPLCTMTTETYTVGELQDSTGKGVLDALKAEVQHLVMGMLPGLGSEAYNQPLQI</sequence>
<organism evidence="1">
    <name type="scientific">Mantoniella antarctica</name>
    <dbReference type="NCBI Taxonomy" id="81844"/>
    <lineage>
        <taxon>Eukaryota</taxon>
        <taxon>Viridiplantae</taxon>
        <taxon>Chlorophyta</taxon>
        <taxon>Mamiellophyceae</taxon>
        <taxon>Mamiellales</taxon>
        <taxon>Mamiellaceae</taxon>
        <taxon>Mantoniella</taxon>
    </lineage>
</organism>
<accession>A0A7S0T0Z3</accession>
<proteinExistence type="predicted"/>
<protein>
    <recommendedName>
        <fullName evidence="2">AAA domain-containing protein</fullName>
    </recommendedName>
</protein>
<dbReference type="SUPFAM" id="SSF52540">
    <property type="entry name" value="P-loop containing nucleoside triphosphate hydrolases"/>
    <property type="match status" value="1"/>
</dbReference>
<dbReference type="InterPro" id="IPR050678">
    <property type="entry name" value="DNA_Partitioning_ATPase"/>
</dbReference>
<name>A0A7S0T0Z3_9CHLO</name>
<dbReference type="InterPro" id="IPR027417">
    <property type="entry name" value="P-loop_NTPase"/>
</dbReference>
<dbReference type="EMBL" id="HBFC01035451">
    <property type="protein sequence ID" value="CAD8721866.1"/>
    <property type="molecule type" value="Transcribed_RNA"/>
</dbReference>
<gene>
    <name evidence="1" type="ORF">MANT1106_LOCUS21080</name>
</gene>
<dbReference type="AlphaFoldDB" id="A0A7S0T0Z3"/>
<dbReference type="PANTHER" id="PTHR13696">
    <property type="entry name" value="P-LOOP CONTAINING NUCLEOSIDE TRIPHOSPHATE HYDROLASE"/>
    <property type="match status" value="1"/>
</dbReference>
<evidence type="ECO:0000313" key="1">
    <source>
        <dbReference type="EMBL" id="CAD8721866.1"/>
    </source>
</evidence>
<reference evidence="1" key="1">
    <citation type="submission" date="2021-01" db="EMBL/GenBank/DDBJ databases">
        <authorList>
            <person name="Corre E."/>
            <person name="Pelletier E."/>
            <person name="Niang G."/>
            <person name="Scheremetjew M."/>
            <person name="Finn R."/>
            <person name="Kale V."/>
            <person name="Holt S."/>
            <person name="Cochrane G."/>
            <person name="Meng A."/>
            <person name="Brown T."/>
            <person name="Cohen L."/>
        </authorList>
    </citation>
    <scope>NUCLEOTIDE SEQUENCE</scope>
    <source>
        <strain evidence="1">SL-175</strain>
    </source>
</reference>
<dbReference type="PANTHER" id="PTHR13696:SF99">
    <property type="entry name" value="COBYRINIC ACID AC-DIAMIDE SYNTHASE"/>
    <property type="match status" value="1"/>
</dbReference>
<dbReference type="Gene3D" id="3.40.50.300">
    <property type="entry name" value="P-loop containing nucleotide triphosphate hydrolases"/>
    <property type="match status" value="1"/>
</dbReference>